<accession>A0ABV8GN85</accession>
<dbReference type="SUPFAM" id="SSF51197">
    <property type="entry name" value="Clavaminate synthase-like"/>
    <property type="match status" value="1"/>
</dbReference>
<dbReference type="InterPro" id="IPR008775">
    <property type="entry name" value="Phytyl_CoA_dOase-like"/>
</dbReference>
<keyword evidence="2" id="KW-1185">Reference proteome</keyword>
<dbReference type="Gene3D" id="2.60.120.620">
    <property type="entry name" value="q2cbj1_9rhob like domain"/>
    <property type="match status" value="1"/>
</dbReference>
<dbReference type="PANTHER" id="PTHR20883">
    <property type="entry name" value="PHYTANOYL-COA DIOXYGENASE DOMAIN CONTAINING 1"/>
    <property type="match status" value="1"/>
</dbReference>
<reference evidence="2" key="1">
    <citation type="journal article" date="2019" name="Int. J. Syst. Evol. Microbiol.">
        <title>The Global Catalogue of Microorganisms (GCM) 10K type strain sequencing project: providing services to taxonomists for standard genome sequencing and annotation.</title>
        <authorList>
            <consortium name="The Broad Institute Genomics Platform"/>
            <consortium name="The Broad Institute Genome Sequencing Center for Infectious Disease"/>
            <person name="Wu L."/>
            <person name="Ma J."/>
        </authorList>
    </citation>
    <scope>NUCLEOTIDE SEQUENCE [LARGE SCALE GENOMIC DNA]</scope>
    <source>
        <strain evidence="2">TBRC 1276</strain>
    </source>
</reference>
<evidence type="ECO:0000313" key="2">
    <source>
        <dbReference type="Proteomes" id="UP001595851"/>
    </source>
</evidence>
<comment type="caution">
    <text evidence="1">The sequence shown here is derived from an EMBL/GenBank/DDBJ whole genome shotgun (WGS) entry which is preliminary data.</text>
</comment>
<protein>
    <submittedName>
        <fullName evidence="1">Phytanoyl-CoA dioxygenase family protein</fullName>
    </submittedName>
</protein>
<dbReference type="PANTHER" id="PTHR20883:SF48">
    <property type="entry name" value="ECTOINE DIOXYGENASE"/>
    <property type="match status" value="1"/>
</dbReference>
<keyword evidence="1" id="KW-0223">Dioxygenase</keyword>
<dbReference type="EMBL" id="JBHSBI010000029">
    <property type="protein sequence ID" value="MFC4013722.1"/>
    <property type="molecule type" value="Genomic_DNA"/>
</dbReference>
<name>A0ABV8GN85_9ACTN</name>
<organism evidence="1 2">
    <name type="scientific">Nonomuraea purpurea</name>
    <dbReference type="NCBI Taxonomy" id="1849276"/>
    <lineage>
        <taxon>Bacteria</taxon>
        <taxon>Bacillati</taxon>
        <taxon>Actinomycetota</taxon>
        <taxon>Actinomycetes</taxon>
        <taxon>Streptosporangiales</taxon>
        <taxon>Streptosporangiaceae</taxon>
        <taxon>Nonomuraea</taxon>
    </lineage>
</organism>
<dbReference type="Pfam" id="PF05721">
    <property type="entry name" value="PhyH"/>
    <property type="match status" value="1"/>
</dbReference>
<dbReference type="RefSeq" id="WP_379533575.1">
    <property type="nucleotide sequence ID" value="NZ_JBHSBI010000029.1"/>
</dbReference>
<gene>
    <name evidence="1" type="ORF">ACFOY2_41300</name>
</gene>
<sequence>MSQVTRDFREKVTRFREDGFVRVGPVFEDDAIDRLRSGAERLISRFTEQGYTSADYWNYEVDGEAPVLYRIHNLEKQDWPEADLLFRAELSELAAEFIGAPAAPTVFALVLKEPSRAAGVPWHRDRVTVGPHKVCNLSVCLDAAGPENGCLEGVPGSHLLPDDADVASVRDDGPRAHIAVEEGDIVVHDVRLVHGSGSNPSEKWRRTIVIEFADPEMPIPS</sequence>
<proteinExistence type="predicted"/>
<dbReference type="GO" id="GO:0051213">
    <property type="term" value="F:dioxygenase activity"/>
    <property type="evidence" value="ECO:0007669"/>
    <property type="project" value="UniProtKB-KW"/>
</dbReference>
<evidence type="ECO:0000313" key="1">
    <source>
        <dbReference type="EMBL" id="MFC4013722.1"/>
    </source>
</evidence>
<keyword evidence="1" id="KW-0560">Oxidoreductase</keyword>
<dbReference type="Proteomes" id="UP001595851">
    <property type="component" value="Unassembled WGS sequence"/>
</dbReference>